<accession>A0ACB8BWH2</accession>
<dbReference type="EMBL" id="MU266333">
    <property type="protein sequence ID" value="KAH7930325.1"/>
    <property type="molecule type" value="Genomic_DNA"/>
</dbReference>
<protein>
    <submittedName>
        <fullName evidence="1">Uncharacterized protein</fullName>
    </submittedName>
</protein>
<comment type="caution">
    <text evidence="1">The sequence shown here is derived from an EMBL/GenBank/DDBJ whole genome shotgun (WGS) entry which is preliminary data.</text>
</comment>
<evidence type="ECO:0000313" key="2">
    <source>
        <dbReference type="Proteomes" id="UP000790709"/>
    </source>
</evidence>
<keyword evidence="2" id="KW-1185">Reference proteome</keyword>
<reference evidence="1" key="1">
    <citation type="journal article" date="2021" name="New Phytol.">
        <title>Evolutionary innovations through gain and loss of genes in the ectomycorrhizal Boletales.</title>
        <authorList>
            <person name="Wu G."/>
            <person name="Miyauchi S."/>
            <person name="Morin E."/>
            <person name="Kuo A."/>
            <person name="Drula E."/>
            <person name="Varga T."/>
            <person name="Kohler A."/>
            <person name="Feng B."/>
            <person name="Cao Y."/>
            <person name="Lipzen A."/>
            <person name="Daum C."/>
            <person name="Hundley H."/>
            <person name="Pangilinan J."/>
            <person name="Johnson J."/>
            <person name="Barry K."/>
            <person name="LaButti K."/>
            <person name="Ng V."/>
            <person name="Ahrendt S."/>
            <person name="Min B."/>
            <person name="Choi I.G."/>
            <person name="Park H."/>
            <person name="Plett J.M."/>
            <person name="Magnuson J."/>
            <person name="Spatafora J.W."/>
            <person name="Nagy L.G."/>
            <person name="Henrissat B."/>
            <person name="Grigoriev I.V."/>
            <person name="Yang Z.L."/>
            <person name="Xu J."/>
            <person name="Martin F.M."/>
        </authorList>
    </citation>
    <scope>NUCLEOTIDE SEQUENCE</scope>
    <source>
        <strain evidence="1">KUC20120723A-06</strain>
    </source>
</reference>
<sequence length="305" mass="34361">MSVLYNPTDVAIGQRLRGLDDLFCSFDLQTHIMLCDAVSIFTLWTFDYIINLEDEVSYLFGAKLSISKCTYLVCRYTPFILLGVQWPLTLVSGLSMKTCPVLFQIHAWLILVILFAVECVFLLRTYALWGCNKRIFVVLLSGLVITLVSAVAVLETYQVSIDDLFSEPPVPVVGSCYKSELPPSTSLCFILLLVFETEVFLFTIYRARVHYRRARSRLLEVLIQHSIFFYAIALVLALTNTLAIFLLPSYYSEAFGAVQALAQALLATRMQLSLWKADRRDVPLSPSGVPGITLVFRPATVLEEL</sequence>
<dbReference type="Proteomes" id="UP000790709">
    <property type="component" value="Unassembled WGS sequence"/>
</dbReference>
<evidence type="ECO:0000313" key="1">
    <source>
        <dbReference type="EMBL" id="KAH7930325.1"/>
    </source>
</evidence>
<organism evidence="1 2">
    <name type="scientific">Leucogyrophana mollusca</name>
    <dbReference type="NCBI Taxonomy" id="85980"/>
    <lineage>
        <taxon>Eukaryota</taxon>
        <taxon>Fungi</taxon>
        <taxon>Dikarya</taxon>
        <taxon>Basidiomycota</taxon>
        <taxon>Agaricomycotina</taxon>
        <taxon>Agaricomycetes</taxon>
        <taxon>Agaricomycetidae</taxon>
        <taxon>Boletales</taxon>
        <taxon>Boletales incertae sedis</taxon>
        <taxon>Leucogyrophana</taxon>
    </lineage>
</organism>
<proteinExistence type="predicted"/>
<name>A0ACB8BWH2_9AGAM</name>
<gene>
    <name evidence="1" type="ORF">BV22DRAFT_73230</name>
</gene>